<proteinExistence type="predicted"/>
<dbReference type="GO" id="GO:0003677">
    <property type="term" value="F:DNA binding"/>
    <property type="evidence" value="ECO:0007669"/>
    <property type="project" value="UniProtKB-UniRule"/>
</dbReference>
<keyword evidence="2 3" id="KW-0238">DNA-binding</keyword>
<evidence type="ECO:0000256" key="3">
    <source>
        <dbReference type="PROSITE-ProRule" id="PRU00335"/>
    </source>
</evidence>
<dbReference type="PRINTS" id="PR00455">
    <property type="entry name" value="HTHTETR"/>
</dbReference>
<dbReference type="InterPro" id="IPR001647">
    <property type="entry name" value="HTH_TetR"/>
</dbReference>
<feature type="domain" description="HTH tetR-type" evidence="4">
    <location>
        <begin position="50"/>
        <end position="110"/>
    </location>
</feature>
<comment type="caution">
    <text evidence="5">The sequence shown here is derived from an EMBL/GenBank/DDBJ whole genome shotgun (WGS) entry which is preliminary data.</text>
</comment>
<keyword evidence="1" id="KW-0678">Repressor</keyword>
<evidence type="ECO:0000313" key="5">
    <source>
        <dbReference type="EMBL" id="MYL49967.1"/>
    </source>
</evidence>
<evidence type="ECO:0000256" key="1">
    <source>
        <dbReference type="ARBA" id="ARBA00022491"/>
    </source>
</evidence>
<evidence type="ECO:0000259" key="4">
    <source>
        <dbReference type="PROSITE" id="PS50977"/>
    </source>
</evidence>
<reference evidence="5 6" key="1">
    <citation type="submission" date="2019-11" db="EMBL/GenBank/DDBJ databases">
        <title>Genome sequences of 17 halophilic strains isolated from different environments.</title>
        <authorList>
            <person name="Furrow R.E."/>
        </authorList>
    </citation>
    <scope>NUCLEOTIDE SEQUENCE [LARGE SCALE GENOMIC DNA]</scope>
    <source>
        <strain evidence="5 6">22505_10_Sand</strain>
    </source>
</reference>
<name>A0A845E2I0_9BACI</name>
<dbReference type="InterPro" id="IPR050624">
    <property type="entry name" value="HTH-type_Tx_Regulator"/>
</dbReference>
<dbReference type="Pfam" id="PF00440">
    <property type="entry name" value="TetR_N"/>
    <property type="match status" value="1"/>
</dbReference>
<dbReference type="AlphaFoldDB" id="A0A845E2I0"/>
<dbReference type="InterPro" id="IPR009057">
    <property type="entry name" value="Homeodomain-like_sf"/>
</dbReference>
<evidence type="ECO:0000313" key="6">
    <source>
        <dbReference type="Proteomes" id="UP000447393"/>
    </source>
</evidence>
<dbReference type="SUPFAM" id="SSF46689">
    <property type="entry name" value="Homeodomain-like"/>
    <property type="match status" value="1"/>
</dbReference>
<accession>A0A845E2I0</accession>
<dbReference type="Gene3D" id="1.10.357.10">
    <property type="entry name" value="Tetracycline Repressor, domain 2"/>
    <property type="match status" value="1"/>
</dbReference>
<dbReference type="PANTHER" id="PTHR43479:SF11">
    <property type="entry name" value="ACREF_ENVCD OPERON REPRESSOR-RELATED"/>
    <property type="match status" value="1"/>
</dbReference>
<dbReference type="PROSITE" id="PS50977">
    <property type="entry name" value="HTH_TETR_2"/>
    <property type="match status" value="1"/>
</dbReference>
<gene>
    <name evidence="5" type="ORF">GLV98_10745</name>
</gene>
<organism evidence="5 6">
    <name type="scientific">Halobacillus litoralis</name>
    <dbReference type="NCBI Taxonomy" id="45668"/>
    <lineage>
        <taxon>Bacteria</taxon>
        <taxon>Bacillati</taxon>
        <taxon>Bacillota</taxon>
        <taxon>Bacilli</taxon>
        <taxon>Bacillales</taxon>
        <taxon>Bacillaceae</taxon>
        <taxon>Halobacillus</taxon>
    </lineage>
</organism>
<dbReference type="Pfam" id="PF14278">
    <property type="entry name" value="TetR_C_8"/>
    <property type="match status" value="1"/>
</dbReference>
<evidence type="ECO:0000256" key="2">
    <source>
        <dbReference type="ARBA" id="ARBA00023125"/>
    </source>
</evidence>
<protein>
    <submittedName>
        <fullName evidence="5">TetR family transcriptional regulator</fullName>
    </submittedName>
</protein>
<dbReference type="PANTHER" id="PTHR43479">
    <property type="entry name" value="ACREF/ENVCD OPERON REPRESSOR-RELATED"/>
    <property type="match status" value="1"/>
</dbReference>
<sequence>MYANYNENIILGSMVSEQVIQMQESVTFVTARLMERRTDMNDKSTNPISMRSRKWIIDALLRLMEEKPYHKISIREITESAELVRKTFYRNFQSKEEVLQEYITGLMKEVEKEFEALDALTPYAMAKLYFEFWQEHREFLNLIQKNDLFVILLKQLDDYLPSLNERYKADLMKGFDETFLKYYTAFNSAGIWHMLEKWIRHGAAETPEEMARIYSDITLNNPHLKN</sequence>
<dbReference type="EMBL" id="WMEZ01000003">
    <property type="protein sequence ID" value="MYL49967.1"/>
    <property type="molecule type" value="Genomic_DNA"/>
</dbReference>
<dbReference type="InterPro" id="IPR039532">
    <property type="entry name" value="TetR_C_Firmicutes"/>
</dbReference>
<dbReference type="Proteomes" id="UP000447393">
    <property type="component" value="Unassembled WGS sequence"/>
</dbReference>
<feature type="DNA-binding region" description="H-T-H motif" evidence="3">
    <location>
        <begin position="73"/>
        <end position="92"/>
    </location>
</feature>